<gene>
    <name evidence="3" type="ORF">HBH26_04715</name>
</gene>
<comment type="caution">
    <text evidence="3">The sequence shown here is derived from an EMBL/GenBank/DDBJ whole genome shotgun (WGS) entry which is preliminary data.</text>
</comment>
<dbReference type="PANTHER" id="PTHR45947:SF3">
    <property type="entry name" value="SULFOQUINOVOSYL TRANSFERASE SQD2"/>
    <property type="match status" value="1"/>
</dbReference>
<dbReference type="InterPro" id="IPR001296">
    <property type="entry name" value="Glyco_trans_1"/>
</dbReference>
<evidence type="ECO:0000259" key="1">
    <source>
        <dbReference type="Pfam" id="PF00534"/>
    </source>
</evidence>
<keyword evidence="4" id="KW-1185">Reference proteome</keyword>
<name>A0ABX1CLW5_9SPHN</name>
<dbReference type="EMBL" id="JAAVJH010000002">
    <property type="protein sequence ID" value="NJR77918.1"/>
    <property type="molecule type" value="Genomic_DNA"/>
</dbReference>
<dbReference type="InterPro" id="IPR050194">
    <property type="entry name" value="Glycosyltransferase_grp1"/>
</dbReference>
<dbReference type="RefSeq" id="WP_168133418.1">
    <property type="nucleotide sequence ID" value="NZ_JAAVJH010000002.1"/>
</dbReference>
<evidence type="ECO:0000259" key="2">
    <source>
        <dbReference type="Pfam" id="PF13579"/>
    </source>
</evidence>
<evidence type="ECO:0000313" key="4">
    <source>
        <dbReference type="Proteomes" id="UP000732399"/>
    </source>
</evidence>
<proteinExistence type="predicted"/>
<protein>
    <submittedName>
        <fullName evidence="3">Glycosyltransferase family 1 protein</fullName>
    </submittedName>
</protein>
<dbReference type="Gene3D" id="3.40.50.2000">
    <property type="entry name" value="Glycogen Phosphorylase B"/>
    <property type="match status" value="2"/>
</dbReference>
<feature type="domain" description="Glycosyltransferase subfamily 4-like N-terminal" evidence="2">
    <location>
        <begin position="15"/>
        <end position="176"/>
    </location>
</feature>
<feature type="domain" description="Glycosyl transferase family 1" evidence="1">
    <location>
        <begin position="205"/>
        <end position="351"/>
    </location>
</feature>
<evidence type="ECO:0000313" key="3">
    <source>
        <dbReference type="EMBL" id="NJR77918.1"/>
    </source>
</evidence>
<dbReference type="Pfam" id="PF00534">
    <property type="entry name" value="Glycos_transf_1"/>
    <property type="match status" value="1"/>
</dbReference>
<dbReference type="InterPro" id="IPR028098">
    <property type="entry name" value="Glyco_trans_4-like_N"/>
</dbReference>
<dbReference type="PANTHER" id="PTHR45947">
    <property type="entry name" value="SULFOQUINOVOSYL TRANSFERASE SQD2"/>
    <property type="match status" value="1"/>
</dbReference>
<dbReference type="Pfam" id="PF13579">
    <property type="entry name" value="Glyco_trans_4_4"/>
    <property type="match status" value="1"/>
</dbReference>
<dbReference type="Proteomes" id="UP000732399">
    <property type="component" value="Unassembled WGS sequence"/>
</dbReference>
<accession>A0ABX1CLW5</accession>
<organism evidence="3 4">
    <name type="scientific">Sphingomonas corticis</name>
    <dbReference type="NCBI Taxonomy" id="2722791"/>
    <lineage>
        <taxon>Bacteria</taxon>
        <taxon>Pseudomonadati</taxon>
        <taxon>Pseudomonadota</taxon>
        <taxon>Alphaproteobacteria</taxon>
        <taxon>Sphingomonadales</taxon>
        <taxon>Sphingomonadaceae</taxon>
        <taxon>Sphingomonas</taxon>
    </lineage>
</organism>
<reference evidence="3 4" key="1">
    <citation type="submission" date="2020-03" db="EMBL/GenBank/DDBJ databases">
        <authorList>
            <person name="Wang L."/>
            <person name="He N."/>
            <person name="Li Y."/>
            <person name="Fang Y."/>
            <person name="Zhang F."/>
        </authorList>
    </citation>
    <scope>NUCLEOTIDE SEQUENCE [LARGE SCALE GENOMIC DNA]</scope>
    <source>
        <strain evidence="3 4">36D10-4-7</strain>
    </source>
</reference>
<dbReference type="SUPFAM" id="SSF53756">
    <property type="entry name" value="UDP-Glycosyltransferase/glycogen phosphorylase"/>
    <property type="match status" value="1"/>
</dbReference>
<sequence length="396" mass="43332">MRIVDVNEFYSPTGGGVRTYIDRKLAVMAALGHQQIVIAAGREDRVEERPGGGRIIYVKSPVLPFDSNYGLFKDAGPIHAWLDELRPDVVENVSPWRSASIVADWPGPAIKSWFMHNDNMEAYPKRWLGRVMSEGAIERAFGWYDRFMAGRLAPFDTVVTNGPILTERLQKRGLRIDATMTLGIERHHFSPGLRSEALRAAMLEQCGLPEDAHLLIGIGRHHPEKQWPVVIDAVRRAGAKLPVGLMLLGLGTDTRTLERHIAQSPHVRLFRPVYDRAQLATIMASADAFIHGGWSEPFGLVASEALASGLPLVVPDRGGAAAVAQPEYAETYKGGDAYAAAKAIVRLLSRDRALVRRAAGVAAGKVRSDREHAEALVAHYQAVIDRKRAGGAAARA</sequence>